<sequence length="494" mass="55117">MPLDYSKWDRLELSDDSDIEGHPNVDKRSLIRFKQREIHEQRQARKNRMAVLNHQIDLNGVLLSRLKEVHARLIDESATPSATVYFNNLVEQLDKSPSPERPPNTPDEKLYTYDAQLHSLLSKVASDARTKIHDSSSSSSEREEHLGKALAEEVAGHVKKMGEVIEQDKRDLADLENEAKKHITSEDIHYGFDSGYISKSKPAPVLERTKAKKTEKFTETTIQVLNPKAASSSSAPPVPAPAPEQVVAPDLEDDDDEEGVPEMNASIEQFSHIPLWSFEKSWEFIQAHSDVVVPGAADSLIIAGYRAGNAGKRDYAKQCVHQSLLLQYGEKLGSDGVRVFFNKMKQGDPRARKVFVDDVENTYVQLMGRVDENLRELATEAPGREQIQLVAEKPGQAITFNVPDGPPPEDLRLEGEDAENLDVEEVRRALQMRWDVFSAFPQDLQDALKDGRLETVNEVLGEMDVIVGEAVVNSLARAGILNFAEGGIRDQTGK</sequence>
<proteinExistence type="inferred from homology"/>
<protein>
    <recommendedName>
        <fullName evidence="5">Hsp90 chaperone protein kinase-targeting subunit</fullName>
    </recommendedName>
</protein>
<keyword evidence="6" id="KW-0175">Coiled coil</keyword>
<dbReference type="GO" id="GO:0050821">
    <property type="term" value="P:protein stabilization"/>
    <property type="evidence" value="ECO:0007669"/>
    <property type="project" value="TreeGrafter"/>
</dbReference>
<dbReference type="InterPro" id="IPR038189">
    <property type="entry name" value="Cdc37_Hsp90-bd_sf"/>
</dbReference>
<organism evidence="11 12">
    <name type="scientific">Fistulina hepatica ATCC 64428</name>
    <dbReference type="NCBI Taxonomy" id="1128425"/>
    <lineage>
        <taxon>Eukaryota</taxon>
        <taxon>Fungi</taxon>
        <taxon>Dikarya</taxon>
        <taxon>Basidiomycota</taxon>
        <taxon>Agaricomycotina</taxon>
        <taxon>Agaricomycetes</taxon>
        <taxon>Agaricomycetidae</taxon>
        <taxon>Agaricales</taxon>
        <taxon>Fistulinaceae</taxon>
        <taxon>Fistulina</taxon>
    </lineage>
</organism>
<gene>
    <name evidence="11" type="ORF">FISHEDRAFT_46889</name>
</gene>
<dbReference type="GO" id="GO:0019901">
    <property type="term" value="F:protein kinase binding"/>
    <property type="evidence" value="ECO:0007669"/>
    <property type="project" value="InterPro"/>
</dbReference>
<name>A0A0D7A8G4_9AGAR</name>
<dbReference type="GO" id="GO:0051082">
    <property type="term" value="F:unfolded protein binding"/>
    <property type="evidence" value="ECO:0007669"/>
    <property type="project" value="TreeGrafter"/>
</dbReference>
<evidence type="ECO:0000259" key="8">
    <source>
        <dbReference type="SMART" id="SM01069"/>
    </source>
</evidence>
<dbReference type="InterPro" id="IPR004918">
    <property type="entry name" value="Cdc37"/>
</dbReference>
<dbReference type="Pfam" id="PF08565">
    <property type="entry name" value="CDC37_M"/>
    <property type="match status" value="1"/>
</dbReference>
<reference evidence="11 12" key="1">
    <citation type="journal article" date="2015" name="Fungal Genet. Biol.">
        <title>Evolution of novel wood decay mechanisms in Agaricales revealed by the genome sequences of Fistulina hepatica and Cylindrobasidium torrendii.</title>
        <authorList>
            <person name="Floudas D."/>
            <person name="Held B.W."/>
            <person name="Riley R."/>
            <person name="Nagy L.G."/>
            <person name="Koehler G."/>
            <person name="Ransdell A.S."/>
            <person name="Younus H."/>
            <person name="Chow J."/>
            <person name="Chiniquy J."/>
            <person name="Lipzen A."/>
            <person name="Tritt A."/>
            <person name="Sun H."/>
            <person name="Haridas S."/>
            <person name="LaButti K."/>
            <person name="Ohm R.A."/>
            <person name="Kues U."/>
            <person name="Blanchette R.A."/>
            <person name="Grigoriev I.V."/>
            <person name="Minto R.E."/>
            <person name="Hibbett D.S."/>
        </authorList>
    </citation>
    <scope>NUCLEOTIDE SEQUENCE [LARGE SCALE GENOMIC DNA]</scope>
    <source>
        <strain evidence="11 12">ATCC 64428</strain>
    </source>
</reference>
<dbReference type="GO" id="GO:0031072">
    <property type="term" value="F:heat shock protein binding"/>
    <property type="evidence" value="ECO:0007669"/>
    <property type="project" value="TreeGrafter"/>
</dbReference>
<dbReference type="Pfam" id="PF03234">
    <property type="entry name" value="CDC37_N"/>
    <property type="match status" value="1"/>
</dbReference>
<dbReference type="InterPro" id="IPR013874">
    <property type="entry name" value="Cdc37_Hsp90-bd"/>
</dbReference>
<evidence type="ECO:0000256" key="2">
    <source>
        <dbReference type="ARBA" id="ARBA00006222"/>
    </source>
</evidence>
<dbReference type="SUPFAM" id="SSF101391">
    <property type="entry name" value="Hsp90 co-chaperone CDC37"/>
    <property type="match status" value="1"/>
</dbReference>
<dbReference type="SMART" id="SM01069">
    <property type="entry name" value="CDC37_C"/>
    <property type="match status" value="1"/>
</dbReference>
<evidence type="ECO:0000313" key="12">
    <source>
        <dbReference type="Proteomes" id="UP000054144"/>
    </source>
</evidence>
<dbReference type="GO" id="GO:0006457">
    <property type="term" value="P:protein folding"/>
    <property type="evidence" value="ECO:0007669"/>
    <property type="project" value="TreeGrafter"/>
</dbReference>
<feature type="domain" description="Cdc37 N-terminal" evidence="10">
    <location>
        <begin position="2"/>
        <end position="195"/>
    </location>
</feature>
<dbReference type="GO" id="GO:0051087">
    <property type="term" value="F:protein-folding chaperone binding"/>
    <property type="evidence" value="ECO:0007669"/>
    <property type="project" value="TreeGrafter"/>
</dbReference>
<evidence type="ECO:0000259" key="10">
    <source>
        <dbReference type="SMART" id="SM01071"/>
    </source>
</evidence>
<feature type="region of interest" description="Disordered" evidence="7">
    <location>
        <begin position="225"/>
        <end position="246"/>
    </location>
</feature>
<feature type="region of interest" description="Disordered" evidence="7">
    <location>
        <begin position="126"/>
        <end position="148"/>
    </location>
</feature>
<dbReference type="PANTHER" id="PTHR12800:SF4">
    <property type="entry name" value="HSP90 CO-CHAPERONE CDC37"/>
    <property type="match status" value="1"/>
</dbReference>
<comment type="similarity">
    <text evidence="2">Belongs to the CDC37 family.</text>
</comment>
<evidence type="ECO:0000313" key="11">
    <source>
        <dbReference type="EMBL" id="KIY46674.1"/>
    </source>
</evidence>
<dbReference type="SMART" id="SM01070">
    <property type="entry name" value="CDC37_M"/>
    <property type="match status" value="1"/>
</dbReference>
<dbReference type="OrthoDB" id="440202at2759"/>
<dbReference type="SMART" id="SM01071">
    <property type="entry name" value="CDC37_N"/>
    <property type="match status" value="1"/>
</dbReference>
<evidence type="ECO:0000256" key="3">
    <source>
        <dbReference type="ARBA" id="ARBA00022490"/>
    </source>
</evidence>
<evidence type="ECO:0000256" key="6">
    <source>
        <dbReference type="SAM" id="Coils"/>
    </source>
</evidence>
<evidence type="ECO:0000256" key="7">
    <source>
        <dbReference type="SAM" id="MobiDB-lite"/>
    </source>
</evidence>
<evidence type="ECO:0000256" key="5">
    <source>
        <dbReference type="ARBA" id="ARBA00031396"/>
    </source>
</evidence>
<dbReference type="InterPro" id="IPR013873">
    <property type="entry name" value="Cdc37_C"/>
</dbReference>
<dbReference type="AlphaFoldDB" id="A0A0D7A8G4"/>
<keyword evidence="12" id="KW-1185">Reference proteome</keyword>
<keyword evidence="3" id="KW-0963">Cytoplasm</keyword>
<dbReference type="Pfam" id="PF08564">
    <property type="entry name" value="CDC37_C"/>
    <property type="match status" value="1"/>
</dbReference>
<accession>A0A0D7A8G4</accession>
<dbReference type="InterPro" id="IPR013855">
    <property type="entry name" value="Cdc37_N_dom"/>
</dbReference>
<feature type="coiled-coil region" evidence="6">
    <location>
        <begin position="158"/>
        <end position="185"/>
    </location>
</feature>
<dbReference type="EMBL" id="KN882025">
    <property type="protein sequence ID" value="KIY46674.1"/>
    <property type="molecule type" value="Genomic_DNA"/>
</dbReference>
<dbReference type="PANTHER" id="PTHR12800">
    <property type="entry name" value="CDC37-RELATED"/>
    <property type="match status" value="1"/>
</dbReference>
<evidence type="ECO:0000256" key="1">
    <source>
        <dbReference type="ARBA" id="ARBA00004496"/>
    </source>
</evidence>
<feature type="domain" description="Cdc37 C-terminal" evidence="8">
    <location>
        <begin position="400"/>
        <end position="494"/>
    </location>
</feature>
<evidence type="ECO:0000259" key="9">
    <source>
        <dbReference type="SMART" id="SM01070"/>
    </source>
</evidence>
<dbReference type="Gene3D" id="1.20.58.610">
    <property type="entry name" value="Cdc37, Hsp90 binding domain"/>
    <property type="match status" value="1"/>
</dbReference>
<comment type="subcellular location">
    <subcellularLocation>
        <location evidence="1">Cytoplasm</location>
    </subcellularLocation>
</comment>
<keyword evidence="4" id="KW-0143">Chaperone</keyword>
<evidence type="ECO:0000256" key="4">
    <source>
        <dbReference type="ARBA" id="ARBA00023186"/>
    </source>
</evidence>
<feature type="domain" description="Cdc37 Hsp90 binding" evidence="9">
    <location>
        <begin position="198"/>
        <end position="381"/>
    </location>
</feature>
<dbReference type="Proteomes" id="UP000054144">
    <property type="component" value="Unassembled WGS sequence"/>
</dbReference>
<dbReference type="GO" id="GO:0005737">
    <property type="term" value="C:cytoplasm"/>
    <property type="evidence" value="ECO:0007669"/>
    <property type="project" value="UniProtKB-SubCell"/>
</dbReference>